<dbReference type="Proteomes" id="UP000031036">
    <property type="component" value="Unassembled WGS sequence"/>
</dbReference>
<protein>
    <submittedName>
        <fullName evidence="2">Uncharacterized protein</fullName>
    </submittedName>
</protein>
<sequence>MSAEKATPCYPYSEGEGGVGIIDAPRLCGTVSVFAWVHLLGRCEQSEVNCEETCYGVREAAVRIWAGRLAAASGGGCGNGGGRDGGRGSGNIGGGNNSNGELVDGSPATSSGSGYSGRSPIGGVQVTTIDGGNGRHGLDGVRPEYDGMGAP</sequence>
<dbReference type="AlphaFoldDB" id="A0A0B2VZX2"/>
<feature type="region of interest" description="Disordered" evidence="1">
    <location>
        <begin position="74"/>
        <end position="151"/>
    </location>
</feature>
<gene>
    <name evidence="2" type="ORF">Tcan_11582</name>
</gene>
<dbReference type="EMBL" id="JPKZ01000595">
    <property type="protein sequence ID" value="KHN86515.1"/>
    <property type="molecule type" value="Genomic_DNA"/>
</dbReference>
<keyword evidence="3" id="KW-1185">Reference proteome</keyword>
<evidence type="ECO:0000313" key="2">
    <source>
        <dbReference type="EMBL" id="KHN86515.1"/>
    </source>
</evidence>
<evidence type="ECO:0000256" key="1">
    <source>
        <dbReference type="SAM" id="MobiDB-lite"/>
    </source>
</evidence>
<name>A0A0B2VZX2_TOXCA</name>
<proteinExistence type="predicted"/>
<reference evidence="2 3" key="1">
    <citation type="submission" date="2014-11" db="EMBL/GenBank/DDBJ databases">
        <title>Genetic blueprint of the zoonotic pathogen Toxocara canis.</title>
        <authorList>
            <person name="Zhu X.-Q."/>
            <person name="Korhonen P.K."/>
            <person name="Cai H."/>
            <person name="Young N.D."/>
            <person name="Nejsum P."/>
            <person name="von Samson-Himmelstjerna G."/>
            <person name="Boag P.R."/>
            <person name="Tan P."/>
            <person name="Li Q."/>
            <person name="Min J."/>
            <person name="Yang Y."/>
            <person name="Wang X."/>
            <person name="Fang X."/>
            <person name="Hall R.S."/>
            <person name="Hofmann A."/>
            <person name="Sternberg P.W."/>
            <person name="Jex A.R."/>
            <person name="Gasser R.B."/>
        </authorList>
    </citation>
    <scope>NUCLEOTIDE SEQUENCE [LARGE SCALE GENOMIC DNA]</scope>
    <source>
        <strain evidence="2">PN_DK_2014</strain>
    </source>
</reference>
<feature type="compositionally biased region" description="Basic and acidic residues" evidence="1">
    <location>
        <begin position="136"/>
        <end position="145"/>
    </location>
</feature>
<comment type="caution">
    <text evidence="2">The sequence shown here is derived from an EMBL/GenBank/DDBJ whole genome shotgun (WGS) entry which is preliminary data.</text>
</comment>
<organism evidence="2 3">
    <name type="scientific">Toxocara canis</name>
    <name type="common">Canine roundworm</name>
    <dbReference type="NCBI Taxonomy" id="6265"/>
    <lineage>
        <taxon>Eukaryota</taxon>
        <taxon>Metazoa</taxon>
        <taxon>Ecdysozoa</taxon>
        <taxon>Nematoda</taxon>
        <taxon>Chromadorea</taxon>
        <taxon>Rhabditida</taxon>
        <taxon>Spirurina</taxon>
        <taxon>Ascaridomorpha</taxon>
        <taxon>Ascaridoidea</taxon>
        <taxon>Toxocaridae</taxon>
        <taxon>Toxocara</taxon>
    </lineage>
</organism>
<accession>A0A0B2VZX2</accession>
<evidence type="ECO:0000313" key="3">
    <source>
        <dbReference type="Proteomes" id="UP000031036"/>
    </source>
</evidence>
<feature type="compositionally biased region" description="Gly residues" evidence="1">
    <location>
        <begin position="74"/>
        <end position="97"/>
    </location>
</feature>